<dbReference type="Proteomes" id="UP001301769">
    <property type="component" value="Unassembled WGS sequence"/>
</dbReference>
<proteinExistence type="predicted"/>
<sequence length="73" mass="8234">MRTTLTTYTVLYFLSHPFHFCSILSCLISFLPPPSDGHSLRPTLTRPLLFSLLPGRAVQLWVALGIKTKCEDN</sequence>
<accession>A0AAN6YFW6</accession>
<evidence type="ECO:0000313" key="3">
    <source>
        <dbReference type="Proteomes" id="UP001301769"/>
    </source>
</evidence>
<dbReference type="PROSITE" id="PS51257">
    <property type="entry name" value="PROKAR_LIPOPROTEIN"/>
    <property type="match status" value="1"/>
</dbReference>
<name>A0AAN6YFW6_9PEZI</name>
<evidence type="ECO:0000256" key="1">
    <source>
        <dbReference type="SAM" id="Phobius"/>
    </source>
</evidence>
<comment type="caution">
    <text evidence="2">The sequence shown here is derived from an EMBL/GenBank/DDBJ whole genome shotgun (WGS) entry which is preliminary data.</text>
</comment>
<dbReference type="EMBL" id="MU858075">
    <property type="protein sequence ID" value="KAK4215882.1"/>
    <property type="molecule type" value="Genomic_DNA"/>
</dbReference>
<feature type="transmembrane region" description="Helical" evidence="1">
    <location>
        <begin position="12"/>
        <end position="31"/>
    </location>
</feature>
<organism evidence="2 3">
    <name type="scientific">Rhypophila decipiens</name>
    <dbReference type="NCBI Taxonomy" id="261697"/>
    <lineage>
        <taxon>Eukaryota</taxon>
        <taxon>Fungi</taxon>
        <taxon>Dikarya</taxon>
        <taxon>Ascomycota</taxon>
        <taxon>Pezizomycotina</taxon>
        <taxon>Sordariomycetes</taxon>
        <taxon>Sordariomycetidae</taxon>
        <taxon>Sordariales</taxon>
        <taxon>Naviculisporaceae</taxon>
        <taxon>Rhypophila</taxon>
    </lineage>
</organism>
<reference evidence="2" key="1">
    <citation type="journal article" date="2023" name="Mol. Phylogenet. Evol.">
        <title>Genome-scale phylogeny and comparative genomics of the fungal order Sordariales.</title>
        <authorList>
            <person name="Hensen N."/>
            <person name="Bonometti L."/>
            <person name="Westerberg I."/>
            <person name="Brannstrom I.O."/>
            <person name="Guillou S."/>
            <person name="Cros-Aarteil S."/>
            <person name="Calhoun S."/>
            <person name="Haridas S."/>
            <person name="Kuo A."/>
            <person name="Mondo S."/>
            <person name="Pangilinan J."/>
            <person name="Riley R."/>
            <person name="LaButti K."/>
            <person name="Andreopoulos B."/>
            <person name="Lipzen A."/>
            <person name="Chen C."/>
            <person name="Yan M."/>
            <person name="Daum C."/>
            <person name="Ng V."/>
            <person name="Clum A."/>
            <person name="Steindorff A."/>
            <person name="Ohm R.A."/>
            <person name="Martin F."/>
            <person name="Silar P."/>
            <person name="Natvig D.O."/>
            <person name="Lalanne C."/>
            <person name="Gautier V."/>
            <person name="Ament-Velasquez S.L."/>
            <person name="Kruys A."/>
            <person name="Hutchinson M.I."/>
            <person name="Powell A.J."/>
            <person name="Barry K."/>
            <person name="Miller A.N."/>
            <person name="Grigoriev I.V."/>
            <person name="Debuchy R."/>
            <person name="Gladieux P."/>
            <person name="Hiltunen Thoren M."/>
            <person name="Johannesson H."/>
        </authorList>
    </citation>
    <scope>NUCLEOTIDE SEQUENCE</scope>
    <source>
        <strain evidence="2">PSN293</strain>
    </source>
</reference>
<reference evidence="2" key="2">
    <citation type="submission" date="2023-05" db="EMBL/GenBank/DDBJ databases">
        <authorList>
            <consortium name="Lawrence Berkeley National Laboratory"/>
            <person name="Steindorff A."/>
            <person name="Hensen N."/>
            <person name="Bonometti L."/>
            <person name="Westerberg I."/>
            <person name="Brannstrom I.O."/>
            <person name="Guillou S."/>
            <person name="Cros-Aarteil S."/>
            <person name="Calhoun S."/>
            <person name="Haridas S."/>
            <person name="Kuo A."/>
            <person name="Mondo S."/>
            <person name="Pangilinan J."/>
            <person name="Riley R."/>
            <person name="Labutti K."/>
            <person name="Andreopoulos B."/>
            <person name="Lipzen A."/>
            <person name="Chen C."/>
            <person name="Yanf M."/>
            <person name="Daum C."/>
            <person name="Ng V."/>
            <person name="Clum A."/>
            <person name="Ohm R."/>
            <person name="Martin F."/>
            <person name="Silar P."/>
            <person name="Natvig D."/>
            <person name="Lalanne C."/>
            <person name="Gautier V."/>
            <person name="Ament-Velasquez S.L."/>
            <person name="Kruys A."/>
            <person name="Hutchinson M.I."/>
            <person name="Powell A.J."/>
            <person name="Barry K."/>
            <person name="Miller A.N."/>
            <person name="Grigoriev I.V."/>
            <person name="Debuchy R."/>
            <person name="Gladieux P."/>
            <person name="Thoren M.H."/>
            <person name="Johannesson H."/>
        </authorList>
    </citation>
    <scope>NUCLEOTIDE SEQUENCE</scope>
    <source>
        <strain evidence="2">PSN293</strain>
    </source>
</reference>
<protein>
    <submittedName>
        <fullName evidence="2">Uncharacterized protein</fullName>
    </submittedName>
</protein>
<keyword evidence="3" id="KW-1185">Reference proteome</keyword>
<keyword evidence="1" id="KW-0472">Membrane</keyword>
<dbReference type="AlphaFoldDB" id="A0AAN6YFW6"/>
<gene>
    <name evidence="2" type="ORF">QBC37DRAFT_418416</name>
</gene>
<keyword evidence="1" id="KW-1133">Transmembrane helix</keyword>
<keyword evidence="1" id="KW-0812">Transmembrane</keyword>
<evidence type="ECO:0000313" key="2">
    <source>
        <dbReference type="EMBL" id="KAK4215882.1"/>
    </source>
</evidence>